<dbReference type="SUPFAM" id="SSF53850">
    <property type="entry name" value="Periplasmic binding protein-like II"/>
    <property type="match status" value="1"/>
</dbReference>
<gene>
    <name evidence="2" type="ORF">HYY65_14750</name>
</gene>
<protein>
    <submittedName>
        <fullName evidence="2">ABC transporter substrate-binding protein</fullName>
    </submittedName>
</protein>
<dbReference type="Pfam" id="PF09084">
    <property type="entry name" value="NMT1"/>
    <property type="match status" value="1"/>
</dbReference>
<dbReference type="PANTHER" id="PTHR30024">
    <property type="entry name" value="ALIPHATIC SULFONATES-BINDING PROTEIN-RELATED"/>
    <property type="match status" value="1"/>
</dbReference>
<evidence type="ECO:0000313" key="3">
    <source>
        <dbReference type="Proteomes" id="UP000741360"/>
    </source>
</evidence>
<sequence length="331" mass="36478">MKATANLLAGIVFALVFLYGFSHSLAAELQSLKLPSTAPSSQDWDLYPAMDKGFFAKEGLSPEIIFLRQPPDVIRLVVAGSAPLGSGGVHFSMTAQERGGKIRVIAGRVYTLVTDIVTLPEIKTLKDLKGKKIATAGLSSILTHLFVEVMERNGVKKEEYQLLVVGAAGDRYAALKSGGAAATMLTPPLNFVANDQGYPTLAQYSDVIKNLQFVGSFVNTDFARSSPDIVTRFMKAMIQSQRWLNNPANREEAVRLLIKHVQGTTEQAARRTYDYTIVRNKVFRGEGAIDPEGMKASVDILAKYGQLKDPKPWQDYCDFSFYERAKRELGF</sequence>
<name>A0A932M1Q5_UNCTE</name>
<dbReference type="EMBL" id="JACPSX010000284">
    <property type="protein sequence ID" value="MBI3016283.1"/>
    <property type="molecule type" value="Genomic_DNA"/>
</dbReference>
<organism evidence="2 3">
    <name type="scientific">Tectimicrobiota bacterium</name>
    <dbReference type="NCBI Taxonomy" id="2528274"/>
    <lineage>
        <taxon>Bacteria</taxon>
        <taxon>Pseudomonadati</taxon>
        <taxon>Nitrospinota/Tectimicrobiota group</taxon>
        <taxon>Candidatus Tectimicrobiota</taxon>
    </lineage>
</organism>
<accession>A0A932M1Q5</accession>
<dbReference type="Gene3D" id="3.40.190.10">
    <property type="entry name" value="Periplasmic binding protein-like II"/>
    <property type="match status" value="2"/>
</dbReference>
<evidence type="ECO:0000313" key="2">
    <source>
        <dbReference type="EMBL" id="MBI3016283.1"/>
    </source>
</evidence>
<dbReference type="InterPro" id="IPR015168">
    <property type="entry name" value="SsuA/THI5"/>
</dbReference>
<dbReference type="AlphaFoldDB" id="A0A932M1Q5"/>
<proteinExistence type="predicted"/>
<reference evidence="2" key="1">
    <citation type="submission" date="2020-07" db="EMBL/GenBank/DDBJ databases">
        <title>Huge and variable diversity of episymbiotic CPR bacteria and DPANN archaea in groundwater ecosystems.</title>
        <authorList>
            <person name="He C.Y."/>
            <person name="Keren R."/>
            <person name="Whittaker M."/>
            <person name="Farag I.F."/>
            <person name="Doudna J."/>
            <person name="Cate J.H.D."/>
            <person name="Banfield J.F."/>
        </authorList>
    </citation>
    <scope>NUCLEOTIDE SEQUENCE</scope>
    <source>
        <strain evidence="2">NC_groundwater_717_Ag_S-0.2um_59_8</strain>
    </source>
</reference>
<dbReference type="Proteomes" id="UP000741360">
    <property type="component" value="Unassembled WGS sequence"/>
</dbReference>
<comment type="caution">
    <text evidence="2">The sequence shown here is derived from an EMBL/GenBank/DDBJ whole genome shotgun (WGS) entry which is preliminary data.</text>
</comment>
<feature type="domain" description="SsuA/THI5-like" evidence="1">
    <location>
        <begin position="46"/>
        <end position="244"/>
    </location>
</feature>
<evidence type="ECO:0000259" key="1">
    <source>
        <dbReference type="Pfam" id="PF09084"/>
    </source>
</evidence>